<reference evidence="1" key="1">
    <citation type="journal article" date="2014" name="Front. Microbiol.">
        <title>High frequency of phylogenetically diverse reductive dehalogenase-homologous genes in deep subseafloor sedimentary metagenomes.</title>
        <authorList>
            <person name="Kawai M."/>
            <person name="Futagami T."/>
            <person name="Toyoda A."/>
            <person name="Takaki Y."/>
            <person name="Nishi S."/>
            <person name="Hori S."/>
            <person name="Arai W."/>
            <person name="Tsubouchi T."/>
            <person name="Morono Y."/>
            <person name="Uchiyama I."/>
            <person name="Ito T."/>
            <person name="Fujiyama A."/>
            <person name="Inagaki F."/>
            <person name="Takami H."/>
        </authorList>
    </citation>
    <scope>NUCLEOTIDE SEQUENCE</scope>
    <source>
        <strain evidence="1">Expedition CK06-06</strain>
    </source>
</reference>
<organism evidence="1">
    <name type="scientific">marine sediment metagenome</name>
    <dbReference type="NCBI Taxonomy" id="412755"/>
    <lineage>
        <taxon>unclassified sequences</taxon>
        <taxon>metagenomes</taxon>
        <taxon>ecological metagenomes</taxon>
    </lineage>
</organism>
<protein>
    <submittedName>
        <fullName evidence="1">Uncharacterized protein</fullName>
    </submittedName>
</protein>
<dbReference type="AlphaFoldDB" id="X0XZB6"/>
<feature type="non-terminal residue" evidence="1">
    <location>
        <position position="1"/>
    </location>
</feature>
<evidence type="ECO:0000313" key="1">
    <source>
        <dbReference type="EMBL" id="GAG41903.1"/>
    </source>
</evidence>
<dbReference type="EMBL" id="BARS01041247">
    <property type="protein sequence ID" value="GAG41903.1"/>
    <property type="molecule type" value="Genomic_DNA"/>
</dbReference>
<gene>
    <name evidence="1" type="ORF">S01H1_62760</name>
</gene>
<name>X0XZB6_9ZZZZ</name>
<comment type="caution">
    <text evidence="1">The sequence shown here is derived from an EMBL/GenBank/DDBJ whole genome shotgun (WGS) entry which is preliminary data.</text>
</comment>
<accession>X0XZB6</accession>
<proteinExistence type="predicted"/>
<sequence>GHLYLDVIPRQILLERASRVSHWIELSNHPDPSTFRGFLPGDSLHPALGSILGLIGGDAIPLLLDSLRSFETWADTRPPEVSEPPRAVGGHETALRDVSFTRYTSAYTLWMVQRSLDAYRALSADDRRSVDRALAGTGCEALFAYRPRHRLGKQDFKLVFEASPGSS</sequence>